<gene>
    <name evidence="3" type="ORF">RBB77_05155</name>
</gene>
<dbReference type="PANTHER" id="PTHR43000">
    <property type="entry name" value="DTDP-D-GLUCOSE 4,6-DEHYDRATASE-RELATED"/>
    <property type="match status" value="1"/>
</dbReference>
<dbReference type="SUPFAM" id="SSF51735">
    <property type="entry name" value="NAD(P)-binding Rossmann-fold domains"/>
    <property type="match status" value="1"/>
</dbReference>
<dbReference type="InterPro" id="IPR001509">
    <property type="entry name" value="Epimerase_deHydtase"/>
</dbReference>
<dbReference type="Gene3D" id="3.40.50.720">
    <property type="entry name" value="NAD(P)-binding Rossmann-like Domain"/>
    <property type="match status" value="1"/>
</dbReference>
<dbReference type="EMBL" id="CP132942">
    <property type="protein sequence ID" value="XCB34286.1"/>
    <property type="molecule type" value="Genomic_DNA"/>
</dbReference>
<feature type="domain" description="NAD-dependent epimerase/dehydratase" evidence="2">
    <location>
        <begin position="6"/>
        <end position="223"/>
    </location>
</feature>
<name>A0AAU7ZTJ2_9BACT</name>
<dbReference type="RefSeq" id="WP_353065280.1">
    <property type="nucleotide sequence ID" value="NZ_CP132942.1"/>
</dbReference>
<comment type="similarity">
    <text evidence="1">Belongs to the NAD(P)-dependent epimerase/dehydratase family.</text>
</comment>
<proteinExistence type="inferred from homology"/>
<evidence type="ECO:0000259" key="2">
    <source>
        <dbReference type="Pfam" id="PF01370"/>
    </source>
</evidence>
<dbReference type="InterPro" id="IPR036291">
    <property type="entry name" value="NAD(P)-bd_dom_sf"/>
</dbReference>
<protein>
    <submittedName>
        <fullName evidence="3">NAD-dependent epimerase/dehydratase family protein</fullName>
    </submittedName>
</protein>
<organism evidence="3">
    <name type="scientific">Tunturiibacter psychrotolerans</name>
    <dbReference type="NCBI Taxonomy" id="3069686"/>
    <lineage>
        <taxon>Bacteria</taxon>
        <taxon>Pseudomonadati</taxon>
        <taxon>Acidobacteriota</taxon>
        <taxon>Terriglobia</taxon>
        <taxon>Terriglobales</taxon>
        <taxon>Acidobacteriaceae</taxon>
        <taxon>Tunturiibacter</taxon>
    </lineage>
</organism>
<dbReference type="Pfam" id="PF01370">
    <property type="entry name" value="Epimerase"/>
    <property type="match status" value="1"/>
</dbReference>
<dbReference type="AlphaFoldDB" id="A0AAU7ZTJ2"/>
<evidence type="ECO:0000256" key="1">
    <source>
        <dbReference type="ARBA" id="ARBA00007637"/>
    </source>
</evidence>
<dbReference type="KEGG" id="tpsc:RBB77_05155"/>
<reference evidence="3" key="2">
    <citation type="journal article" date="2024" name="Environ. Microbiol.">
        <title>Genome analysis and description of Tunturibacter gen. nov. expands the diversity of Terriglobia in tundra soils.</title>
        <authorList>
            <person name="Messyasz A."/>
            <person name="Mannisto M.K."/>
            <person name="Kerkhof L.J."/>
            <person name="Haggblom M.M."/>
        </authorList>
    </citation>
    <scope>NUCLEOTIDE SEQUENCE</scope>
    <source>
        <strain evidence="3">X5P6</strain>
    </source>
</reference>
<evidence type="ECO:0000313" key="3">
    <source>
        <dbReference type="EMBL" id="XCB34286.1"/>
    </source>
</evidence>
<accession>A0AAU7ZTJ2</accession>
<reference evidence="3" key="1">
    <citation type="submission" date="2023-08" db="EMBL/GenBank/DDBJ databases">
        <authorList>
            <person name="Messyasz A."/>
            <person name="Mannisto M.K."/>
            <person name="Kerkhof L.J."/>
            <person name="Haggblom M."/>
        </authorList>
    </citation>
    <scope>NUCLEOTIDE SEQUENCE</scope>
    <source>
        <strain evidence="3">X5P6</strain>
    </source>
</reference>
<sequence>MGEHKVLVTGANGFLGRHVARFFARNGHTVVGMGHGSWSPDEWRSWGLSEWRRADVSLATLKEYSEVPSAIIHCAGGGSVAFSIEDPIADFVRTVETTAHVLEYIRTVAPSCRIVYPSSASVYGTVDRLPITEDCRTAPISQYGVHKLMAELMVASYARQFGTSATIVRLFSVYGCGLQKQLLWDACRKFSKNDATFMGTGDELRDWLHVEDAAELMFAAVENASIECPVVNGASGEGTTVREILIHLISSLSRTDTKLTFTGTQRSGDPSRYVADIENAKRWGWSPKRRWREGVEEYATWWRNTSL</sequence>